<reference evidence="2 3" key="1">
    <citation type="submission" date="2024-01" db="EMBL/GenBank/DDBJ databases">
        <title>Genome assemblies of Stephania.</title>
        <authorList>
            <person name="Yang L."/>
        </authorList>
    </citation>
    <scope>NUCLEOTIDE SEQUENCE [LARGE SCALE GENOMIC DNA]</scope>
    <source>
        <strain evidence="2">YNDBR</strain>
        <tissue evidence="2">Leaf</tissue>
    </source>
</reference>
<gene>
    <name evidence="2" type="ORF">Syun_030170</name>
</gene>
<dbReference type="Proteomes" id="UP001420932">
    <property type="component" value="Unassembled WGS sequence"/>
</dbReference>
<dbReference type="EMBL" id="JBBNAF010000013">
    <property type="protein sequence ID" value="KAK9087776.1"/>
    <property type="molecule type" value="Genomic_DNA"/>
</dbReference>
<comment type="caution">
    <text evidence="2">The sequence shown here is derived from an EMBL/GenBank/DDBJ whole genome shotgun (WGS) entry which is preliminary data.</text>
</comment>
<feature type="region of interest" description="Disordered" evidence="1">
    <location>
        <begin position="44"/>
        <end position="74"/>
    </location>
</feature>
<sequence>MGNKNQEERWCECESKKVDGRDRGGATTVGIGREEYRWEDERRGEEKSLDYRRREGGGRRRRHHRPDKKGSYIC</sequence>
<evidence type="ECO:0000313" key="2">
    <source>
        <dbReference type="EMBL" id="KAK9087776.1"/>
    </source>
</evidence>
<dbReference type="AlphaFoldDB" id="A0AAP0E721"/>
<protein>
    <submittedName>
        <fullName evidence="2">Uncharacterized protein</fullName>
    </submittedName>
</protein>
<proteinExistence type="predicted"/>
<keyword evidence="3" id="KW-1185">Reference proteome</keyword>
<organism evidence="2 3">
    <name type="scientific">Stephania yunnanensis</name>
    <dbReference type="NCBI Taxonomy" id="152371"/>
    <lineage>
        <taxon>Eukaryota</taxon>
        <taxon>Viridiplantae</taxon>
        <taxon>Streptophyta</taxon>
        <taxon>Embryophyta</taxon>
        <taxon>Tracheophyta</taxon>
        <taxon>Spermatophyta</taxon>
        <taxon>Magnoliopsida</taxon>
        <taxon>Ranunculales</taxon>
        <taxon>Menispermaceae</taxon>
        <taxon>Menispermoideae</taxon>
        <taxon>Cissampelideae</taxon>
        <taxon>Stephania</taxon>
    </lineage>
</organism>
<evidence type="ECO:0000313" key="3">
    <source>
        <dbReference type="Proteomes" id="UP001420932"/>
    </source>
</evidence>
<name>A0AAP0E721_9MAGN</name>
<feature type="compositionally biased region" description="Basic and acidic residues" evidence="1">
    <location>
        <begin position="44"/>
        <end position="58"/>
    </location>
</feature>
<accession>A0AAP0E721</accession>
<evidence type="ECO:0000256" key="1">
    <source>
        <dbReference type="SAM" id="MobiDB-lite"/>
    </source>
</evidence>